<evidence type="ECO:0000256" key="1">
    <source>
        <dbReference type="SAM" id="Phobius"/>
    </source>
</evidence>
<proteinExistence type="predicted"/>
<name>A0ABT1NJF9_9FIRM</name>
<keyword evidence="3" id="KW-1185">Reference proteome</keyword>
<evidence type="ECO:0000313" key="2">
    <source>
        <dbReference type="EMBL" id="MCQ1530719.1"/>
    </source>
</evidence>
<sequence>MKNIKKYNLVKRTLLCCILLFYIYPAEVLANSSWHWVTVSPMRVLPLAIILTLAIETWGVSVYGKVKGKVKAFIIVTFANIVSFIAPYIYSTCILNRFYGSGWGYAWERAFNNGPNYIIRLAYLVLTLCIEVPLVYFLLKNQSKDKKKLLLITIVANVITTIAVAVLERLLCQGQW</sequence>
<dbReference type="EMBL" id="JAJEKE010000014">
    <property type="protein sequence ID" value="MCQ1530719.1"/>
    <property type="molecule type" value="Genomic_DNA"/>
</dbReference>
<keyword evidence="1" id="KW-1133">Transmembrane helix</keyword>
<feature type="transmembrane region" description="Helical" evidence="1">
    <location>
        <begin position="72"/>
        <end position="90"/>
    </location>
</feature>
<keyword evidence="1" id="KW-0472">Membrane</keyword>
<keyword evidence="1" id="KW-0812">Transmembrane</keyword>
<gene>
    <name evidence="2" type="ORF">LJD61_14345</name>
</gene>
<reference evidence="2 3" key="1">
    <citation type="submission" date="2021-10" db="EMBL/GenBank/DDBJ databases">
        <title>Lutispora strain m25 sp. nov., a thermophilic, non-spore-forming bacterium isolated from a lab-scale methanogenic bioreactor digesting anaerobic sludge.</title>
        <authorList>
            <person name="El Houari A."/>
            <person name="Mcdonald J."/>
        </authorList>
    </citation>
    <scope>NUCLEOTIDE SEQUENCE [LARGE SCALE GENOMIC DNA]</scope>
    <source>
        <strain evidence="3">m25</strain>
    </source>
</reference>
<dbReference type="RefSeq" id="WP_255228241.1">
    <property type="nucleotide sequence ID" value="NZ_JAJEKE010000014.1"/>
</dbReference>
<organism evidence="2 3">
    <name type="scientific">Lutispora saccharofermentans</name>
    <dbReference type="NCBI Taxonomy" id="3024236"/>
    <lineage>
        <taxon>Bacteria</taxon>
        <taxon>Bacillati</taxon>
        <taxon>Bacillota</taxon>
        <taxon>Clostridia</taxon>
        <taxon>Lutisporales</taxon>
        <taxon>Lutisporaceae</taxon>
        <taxon>Lutispora</taxon>
    </lineage>
</organism>
<accession>A0ABT1NJF9</accession>
<feature type="transmembrane region" description="Helical" evidence="1">
    <location>
        <begin position="40"/>
        <end position="60"/>
    </location>
</feature>
<comment type="caution">
    <text evidence="2">The sequence shown here is derived from an EMBL/GenBank/DDBJ whole genome shotgun (WGS) entry which is preliminary data.</text>
</comment>
<protein>
    <submittedName>
        <fullName evidence="2">Uncharacterized protein</fullName>
    </submittedName>
</protein>
<feature type="transmembrane region" description="Helical" evidence="1">
    <location>
        <begin position="117"/>
        <end position="137"/>
    </location>
</feature>
<evidence type="ECO:0000313" key="3">
    <source>
        <dbReference type="Proteomes" id="UP001651880"/>
    </source>
</evidence>
<feature type="transmembrane region" description="Helical" evidence="1">
    <location>
        <begin position="149"/>
        <end position="167"/>
    </location>
</feature>
<dbReference type="Proteomes" id="UP001651880">
    <property type="component" value="Unassembled WGS sequence"/>
</dbReference>